<keyword evidence="2" id="KW-1185">Reference proteome</keyword>
<dbReference type="RefSeq" id="WP_406766483.1">
    <property type="nucleotide sequence ID" value="NZ_JBJHZY010000004.1"/>
</dbReference>
<dbReference type="InterPro" id="IPR026838">
    <property type="entry name" value="YheC/D"/>
</dbReference>
<gene>
    <name evidence="1" type="ORF">ACJDUH_17440</name>
</gene>
<evidence type="ECO:0000313" key="2">
    <source>
        <dbReference type="Proteomes" id="UP001623661"/>
    </source>
</evidence>
<comment type="caution">
    <text evidence="1">The sequence shown here is derived from an EMBL/GenBank/DDBJ whole genome shotgun (WGS) entry which is preliminary data.</text>
</comment>
<sequence length="466" mass="53080">MDNYVKISYLESLDNYSCFLTNEQLKFFTLEDLSSPLFLTIGSSKLKLNKIISDNNNFNPNKLCFSKDLKRIIGIREGTSIQFRKLDKNHLEIGPLIGVFISTKKVANLINGSTDSVYEQLFSVSKNLNGMCCFFSIGDIDWNSKQIKALIFEDLKWKSCIIPLPKVIYDRCFGDYAHKHSTELRQRLGNGYSIINRIPKLGKWETITALNKNSALIESIPETVLFKQNDDIKRMLNKFHSVYFKPDLLYKGKGVFRISPGEGSSYIVEYRDADNNVNVVKCLDNLDNLKDLIMDYSIKGGGYIIQKEIHKAAYKNVPFDFRLLYQKNWKGTWEPTGISVRMGAEGSVITSPRSGGSVEQFSTILKEVFNEDISTKGGLYERVIKIGREVAQTIDREFGDCVELGLDMTIDMDSKIWIIEVNGKPLKVSLKWLNDPQIINRAYNRPVEYAIYLTGFKSADTVAQVN</sequence>
<dbReference type="Proteomes" id="UP001623661">
    <property type="component" value="Unassembled WGS sequence"/>
</dbReference>
<name>A0ABW8TWT1_9CLOT</name>
<accession>A0ABW8TWT1</accession>
<proteinExistence type="predicted"/>
<dbReference type="Pfam" id="PF14398">
    <property type="entry name" value="ATPgrasp_YheCD"/>
    <property type="match status" value="1"/>
</dbReference>
<dbReference type="SUPFAM" id="SSF56059">
    <property type="entry name" value="Glutathione synthetase ATP-binding domain-like"/>
    <property type="match status" value="1"/>
</dbReference>
<organism evidence="1 2">
    <name type="scientific">Candidatus Clostridium radicumherbarum</name>
    <dbReference type="NCBI Taxonomy" id="3381662"/>
    <lineage>
        <taxon>Bacteria</taxon>
        <taxon>Bacillati</taxon>
        <taxon>Bacillota</taxon>
        <taxon>Clostridia</taxon>
        <taxon>Eubacteriales</taxon>
        <taxon>Clostridiaceae</taxon>
        <taxon>Clostridium</taxon>
    </lineage>
</organism>
<reference evidence="1 2" key="1">
    <citation type="submission" date="2024-11" db="EMBL/GenBank/DDBJ databases">
        <authorList>
            <person name="Heng Y.C."/>
            <person name="Lim A.C.H."/>
            <person name="Lee J.K.Y."/>
            <person name="Kittelmann S."/>
        </authorList>
    </citation>
    <scope>NUCLEOTIDE SEQUENCE [LARGE SCALE GENOMIC DNA]</scope>
    <source>
        <strain evidence="1 2">WILCCON 0202</strain>
    </source>
</reference>
<evidence type="ECO:0000313" key="1">
    <source>
        <dbReference type="EMBL" id="MFL0269862.1"/>
    </source>
</evidence>
<protein>
    <submittedName>
        <fullName evidence="1">YheC/YheD family protein</fullName>
    </submittedName>
</protein>
<dbReference type="EMBL" id="JBJHZY010000004">
    <property type="protein sequence ID" value="MFL0269862.1"/>
    <property type="molecule type" value="Genomic_DNA"/>
</dbReference>